<comment type="subcellular location">
    <subcellularLocation>
        <location evidence="1">Cell membrane</location>
        <topology evidence="1">Multi-pass membrane protein</topology>
    </subcellularLocation>
</comment>
<keyword evidence="4 6" id="KW-1133">Transmembrane helix</keyword>
<evidence type="ECO:0000256" key="1">
    <source>
        <dbReference type="ARBA" id="ARBA00004651"/>
    </source>
</evidence>
<dbReference type="Proteomes" id="UP000002407">
    <property type="component" value="Chromosome"/>
</dbReference>
<feature type="transmembrane region" description="Helical" evidence="6">
    <location>
        <begin position="203"/>
        <end position="234"/>
    </location>
</feature>
<dbReference type="InterPro" id="IPR052159">
    <property type="entry name" value="Competence_DNA_uptake"/>
</dbReference>
<evidence type="ECO:0000313" key="9">
    <source>
        <dbReference type="Proteomes" id="UP000002407"/>
    </source>
</evidence>
<feature type="transmembrane region" description="Helical" evidence="6">
    <location>
        <begin position="368"/>
        <end position="401"/>
    </location>
</feature>
<dbReference type="InterPro" id="IPR004477">
    <property type="entry name" value="ComEC_N"/>
</dbReference>
<keyword evidence="9" id="KW-1185">Reference proteome</keyword>
<dbReference type="EMBL" id="CP000776">
    <property type="protein sequence ID" value="ABS51384.1"/>
    <property type="molecule type" value="Genomic_DNA"/>
</dbReference>
<organism evidence="8 9">
    <name type="scientific">Campylobacter hominis (strain ATCC BAA-381 / DSM 21671 / CCUG 45161 / LMG 19568 / NCTC 13146 / CH001A)</name>
    <dbReference type="NCBI Taxonomy" id="360107"/>
    <lineage>
        <taxon>Bacteria</taxon>
        <taxon>Pseudomonadati</taxon>
        <taxon>Campylobacterota</taxon>
        <taxon>Epsilonproteobacteria</taxon>
        <taxon>Campylobacterales</taxon>
        <taxon>Campylobacteraceae</taxon>
        <taxon>Campylobacter</taxon>
    </lineage>
</organism>
<feature type="transmembrane region" description="Helical" evidence="6">
    <location>
        <begin position="290"/>
        <end position="312"/>
    </location>
</feature>
<dbReference type="STRING" id="360107.CHAB381_0421"/>
<name>A7I0H8_CAMHC</name>
<evidence type="ECO:0000256" key="4">
    <source>
        <dbReference type="ARBA" id="ARBA00022989"/>
    </source>
</evidence>
<dbReference type="GO" id="GO:0005886">
    <property type="term" value="C:plasma membrane"/>
    <property type="evidence" value="ECO:0007669"/>
    <property type="project" value="UniProtKB-SubCell"/>
</dbReference>
<feature type="transmembrane region" description="Helical" evidence="6">
    <location>
        <begin position="240"/>
        <end position="257"/>
    </location>
</feature>
<feature type="domain" description="ComEC/Rec2-related protein" evidence="7">
    <location>
        <begin position="142"/>
        <end position="353"/>
    </location>
</feature>
<dbReference type="PANTHER" id="PTHR30619:SF7">
    <property type="entry name" value="BETA-LACTAMASE DOMAIN PROTEIN"/>
    <property type="match status" value="1"/>
</dbReference>
<keyword evidence="2" id="KW-1003">Cell membrane</keyword>
<evidence type="ECO:0000313" key="8">
    <source>
        <dbReference type="EMBL" id="ABS51384.1"/>
    </source>
</evidence>
<feature type="transmembrane region" description="Helical" evidence="6">
    <location>
        <begin position="264"/>
        <end position="284"/>
    </location>
</feature>
<dbReference type="Pfam" id="PF03772">
    <property type="entry name" value="Competence"/>
    <property type="match status" value="1"/>
</dbReference>
<proteinExistence type="predicted"/>
<dbReference type="eggNOG" id="COG0658">
    <property type="taxonomic scope" value="Bacteria"/>
</dbReference>
<dbReference type="HOGENOM" id="CLU_054204_0_0_7"/>
<feature type="transmembrane region" description="Helical" evidence="6">
    <location>
        <begin position="324"/>
        <end position="348"/>
    </location>
</feature>
<evidence type="ECO:0000256" key="2">
    <source>
        <dbReference type="ARBA" id="ARBA00022475"/>
    </source>
</evidence>
<evidence type="ECO:0000256" key="5">
    <source>
        <dbReference type="ARBA" id="ARBA00023136"/>
    </source>
</evidence>
<protein>
    <submittedName>
        <fullName evidence="8">ComEC/Rec2 family protein</fullName>
    </submittedName>
</protein>
<dbReference type="AlphaFoldDB" id="A7I0H8"/>
<feature type="transmembrane region" description="Helical" evidence="6">
    <location>
        <begin position="154"/>
        <end position="182"/>
    </location>
</feature>
<keyword evidence="3 6" id="KW-0812">Transmembrane</keyword>
<dbReference type="KEGG" id="cha:CHAB381_0421"/>
<evidence type="ECO:0000256" key="3">
    <source>
        <dbReference type="ARBA" id="ARBA00022692"/>
    </source>
</evidence>
<gene>
    <name evidence="8" type="ordered locus">CHAB381_0421</name>
</gene>
<accession>A7I0H8</accession>
<reference evidence="9" key="1">
    <citation type="submission" date="2007-07" db="EMBL/GenBank/DDBJ databases">
        <title>Complete genome sequence of Campylobacter hominis ATCC BAA-381, a commensal isolated from the human gastrointestinal tract.</title>
        <authorList>
            <person name="Fouts D.E."/>
            <person name="Mongodin E.F."/>
            <person name="Puiu D."/>
            <person name="Sebastian Y."/>
            <person name="Miller W.G."/>
            <person name="Mandrell R.E."/>
            <person name="Nelson K.E."/>
        </authorList>
    </citation>
    <scope>NUCLEOTIDE SEQUENCE [LARGE SCALE GENOMIC DNA]</scope>
    <source>
        <strain evidence="9">ATCC BAA-381 / LMG 19568 / NCTC 13146 / CH001A</strain>
    </source>
</reference>
<keyword evidence="5 6" id="KW-0472">Membrane</keyword>
<evidence type="ECO:0000256" key="6">
    <source>
        <dbReference type="SAM" id="Phobius"/>
    </source>
</evidence>
<evidence type="ECO:0000259" key="7">
    <source>
        <dbReference type="Pfam" id="PF03772"/>
    </source>
</evidence>
<dbReference type="PANTHER" id="PTHR30619">
    <property type="entry name" value="DNA INTERNALIZATION/COMPETENCE PROTEIN COMEC/REC2"/>
    <property type="match status" value="1"/>
</dbReference>
<sequence>MILAANLTYHYYDFKNFKAEPTRILNAKILQAYEKINKKGKIYKVIKLKTNSFEFYTTSRKYVNLRADQNVEIGVFTKNVKFKDYLSKRFYMPNFKISPSSNASKKAGIFTNFKEKMINFIVSQHENEKMREFYSTLYFATDMSKELRANVTNWGIAHIVSISGFHIGIIFSFIFITLLPIYRFFQNRYFPYRSAKIDITNMIMIFLLIYLFVLDFTPSFLRSLAMCAVGYFFVLRNLKIVNFMTLFLAIFLLVAIFPSLAFSLGFYFSSLGVLFIFIFLHHFWKNFGVITATVLLNIYVFLCMNVPVYYFFPIITAQQISVIPLGYVFIVFYPLSVILHLLGFGGILDEAMLNFLNFALPNYQTDIPFLIFLTANICAILGVRYRFFAVLCAIFGILPIFFI</sequence>